<evidence type="ECO:0000256" key="1">
    <source>
        <dbReference type="ARBA" id="ARBA00004141"/>
    </source>
</evidence>
<evidence type="ECO:0000256" key="5">
    <source>
        <dbReference type="SAM" id="Phobius"/>
    </source>
</evidence>
<keyword evidence="7" id="KW-1185">Reference proteome</keyword>
<feature type="transmembrane region" description="Helical" evidence="5">
    <location>
        <begin position="164"/>
        <end position="184"/>
    </location>
</feature>
<comment type="caution">
    <text evidence="6">The sequence shown here is derived from an EMBL/GenBank/DDBJ whole genome shotgun (WGS) entry which is preliminary data.</text>
</comment>
<protein>
    <recommendedName>
        <fullName evidence="8">Pali-domain-containing protein</fullName>
    </recommendedName>
</protein>
<organism evidence="6 7">
    <name type="scientific">Tremella mesenterica</name>
    <name type="common">Jelly fungus</name>
    <dbReference type="NCBI Taxonomy" id="5217"/>
    <lineage>
        <taxon>Eukaryota</taxon>
        <taxon>Fungi</taxon>
        <taxon>Dikarya</taxon>
        <taxon>Basidiomycota</taxon>
        <taxon>Agaricomycotina</taxon>
        <taxon>Tremellomycetes</taxon>
        <taxon>Tremellales</taxon>
        <taxon>Tremellaceae</taxon>
        <taxon>Tremella</taxon>
    </lineage>
</organism>
<dbReference type="VEuPathDB" id="FungiDB:TREMEDRAFT_24992"/>
<dbReference type="InterPro" id="IPR009571">
    <property type="entry name" value="SUR7/Rim9-like_fungi"/>
</dbReference>
<accession>A0A4Q1BLA6</accession>
<dbReference type="EMBL" id="SDIL01000048">
    <property type="protein sequence ID" value="RXK38412.1"/>
    <property type="molecule type" value="Genomic_DNA"/>
</dbReference>
<dbReference type="GO" id="GO:0032153">
    <property type="term" value="C:cell division site"/>
    <property type="evidence" value="ECO:0007669"/>
    <property type="project" value="TreeGrafter"/>
</dbReference>
<dbReference type="PANTHER" id="PTHR28013">
    <property type="entry name" value="PROTEIN DCV1-RELATED"/>
    <property type="match status" value="1"/>
</dbReference>
<feature type="transmembrane region" description="Helical" evidence="5">
    <location>
        <begin position="120"/>
        <end position="144"/>
    </location>
</feature>
<keyword evidence="2 5" id="KW-0812">Transmembrane</keyword>
<evidence type="ECO:0000313" key="6">
    <source>
        <dbReference type="EMBL" id="RXK38412.1"/>
    </source>
</evidence>
<gene>
    <name evidence="6" type="ORF">M231_04321</name>
</gene>
<reference evidence="6 7" key="1">
    <citation type="submission" date="2016-06" db="EMBL/GenBank/DDBJ databases">
        <title>Evolution of pathogenesis and genome organization in the Tremellales.</title>
        <authorList>
            <person name="Cuomo C."/>
            <person name="Litvintseva A."/>
            <person name="Heitman J."/>
            <person name="Chen Y."/>
            <person name="Sun S."/>
            <person name="Springer D."/>
            <person name="Dromer F."/>
            <person name="Young S."/>
            <person name="Zeng Q."/>
            <person name="Chapman S."/>
            <person name="Gujja S."/>
            <person name="Saif S."/>
            <person name="Birren B."/>
        </authorList>
    </citation>
    <scope>NUCLEOTIDE SEQUENCE [LARGE SCALE GENOMIC DNA]</scope>
    <source>
        <strain evidence="6 7">ATCC 28783</strain>
    </source>
</reference>
<evidence type="ECO:0000256" key="3">
    <source>
        <dbReference type="ARBA" id="ARBA00022989"/>
    </source>
</evidence>
<dbReference type="OrthoDB" id="2354757at2759"/>
<dbReference type="PANTHER" id="PTHR28013:SF3">
    <property type="entry name" value="PROTEIN DCV1-RELATED"/>
    <property type="match status" value="1"/>
</dbReference>
<dbReference type="Proteomes" id="UP000289152">
    <property type="component" value="Unassembled WGS sequence"/>
</dbReference>
<comment type="subcellular location">
    <subcellularLocation>
        <location evidence="1">Membrane</location>
        <topology evidence="1">Multi-pass membrane protein</topology>
    </subcellularLocation>
</comment>
<dbReference type="InParanoid" id="A0A4Q1BLA6"/>
<sequence length="223" mass="24214">MAVGYFLSCFLLFAATVLLLIATISAPIWDKVAFMKVQNNGAKIAFGTFGYCQSGGSNNGCSDTALGYNIAALSGAVTDWTYVNNHLETVTKALILHPIACGISGIAFLIALVSHRIGFLFSSLVAFLAFIVSLAVMIIDFVLFGIIRHEIRDNSSGTANYSTAIWLVLAATVILFFATFVVLFECCAGRSRDRKYASTGYAEPQMAPATGYGRTWYGRKRYY</sequence>
<dbReference type="GO" id="GO:0035838">
    <property type="term" value="C:growing cell tip"/>
    <property type="evidence" value="ECO:0007669"/>
    <property type="project" value="TreeGrafter"/>
</dbReference>
<keyword evidence="4 5" id="KW-0472">Membrane</keyword>
<dbReference type="InterPro" id="IPR051380">
    <property type="entry name" value="pH-response_reg_palI/RIM9"/>
</dbReference>
<dbReference type="Pfam" id="PF06687">
    <property type="entry name" value="SUR7"/>
    <property type="match status" value="1"/>
</dbReference>
<evidence type="ECO:0008006" key="8">
    <source>
        <dbReference type="Google" id="ProtNLM"/>
    </source>
</evidence>
<name>A0A4Q1BLA6_TREME</name>
<evidence type="ECO:0000256" key="2">
    <source>
        <dbReference type="ARBA" id="ARBA00022692"/>
    </source>
</evidence>
<proteinExistence type="predicted"/>
<feature type="transmembrane region" description="Helical" evidence="5">
    <location>
        <begin position="94"/>
        <end position="113"/>
    </location>
</feature>
<dbReference type="AlphaFoldDB" id="A0A4Q1BLA6"/>
<evidence type="ECO:0000256" key="4">
    <source>
        <dbReference type="ARBA" id="ARBA00023136"/>
    </source>
</evidence>
<keyword evidence="3 5" id="KW-1133">Transmembrane helix</keyword>
<dbReference type="GO" id="GO:0005886">
    <property type="term" value="C:plasma membrane"/>
    <property type="evidence" value="ECO:0007669"/>
    <property type="project" value="InterPro"/>
</dbReference>
<evidence type="ECO:0000313" key="7">
    <source>
        <dbReference type="Proteomes" id="UP000289152"/>
    </source>
</evidence>